<dbReference type="Pfam" id="PF08281">
    <property type="entry name" value="Sigma70_r4_2"/>
    <property type="match status" value="1"/>
</dbReference>
<dbReference type="Gene3D" id="1.10.10.10">
    <property type="entry name" value="Winged helix-like DNA-binding domain superfamily/Winged helix DNA-binding domain"/>
    <property type="match status" value="1"/>
</dbReference>
<dbReference type="GO" id="GO:0016987">
    <property type="term" value="F:sigma factor activity"/>
    <property type="evidence" value="ECO:0007669"/>
    <property type="project" value="InterPro"/>
</dbReference>
<sequence length="82" mass="9592">MDGIEVTSPSAESEGISNLSRIEIIKQLHEIKEPMREIMYLRMFGNLSFKEIGDILGKTENWARVNYYRGKEKLLKEMKNNE</sequence>
<keyword evidence="3" id="KW-1185">Reference proteome</keyword>
<name>A0A1M6RI50_9CLOT</name>
<proteinExistence type="predicted"/>
<evidence type="ECO:0000313" key="3">
    <source>
        <dbReference type="Proteomes" id="UP000183952"/>
    </source>
</evidence>
<dbReference type="AlphaFoldDB" id="A0A1M6RI50"/>
<dbReference type="InterPro" id="IPR013324">
    <property type="entry name" value="RNA_pol_sigma_r3/r4-like"/>
</dbReference>
<evidence type="ECO:0000259" key="1">
    <source>
        <dbReference type="Pfam" id="PF08281"/>
    </source>
</evidence>
<dbReference type="GO" id="GO:0003677">
    <property type="term" value="F:DNA binding"/>
    <property type="evidence" value="ECO:0007669"/>
    <property type="project" value="InterPro"/>
</dbReference>
<dbReference type="InterPro" id="IPR013249">
    <property type="entry name" value="RNA_pol_sigma70_r4_t2"/>
</dbReference>
<dbReference type="GO" id="GO:0006352">
    <property type="term" value="P:DNA-templated transcription initiation"/>
    <property type="evidence" value="ECO:0007669"/>
    <property type="project" value="InterPro"/>
</dbReference>
<reference evidence="2 3" key="1">
    <citation type="submission" date="2016-11" db="EMBL/GenBank/DDBJ databases">
        <authorList>
            <person name="Jaros S."/>
            <person name="Januszkiewicz K."/>
            <person name="Wedrychowicz H."/>
        </authorList>
    </citation>
    <scope>NUCLEOTIDE SEQUENCE [LARGE SCALE GENOMIC DNA]</scope>
    <source>
        <strain evidence="2 3">DSM 3090</strain>
    </source>
</reference>
<protein>
    <submittedName>
        <fullName evidence="2">RNA polymerase sigma factor, sigma-70 family</fullName>
    </submittedName>
</protein>
<gene>
    <name evidence="2" type="ORF">SAMN02745248_02304</name>
</gene>
<accession>A0A1M6RI50</accession>
<dbReference type="STRING" id="1121331.SAMN02745248_02304"/>
<evidence type="ECO:0000313" key="2">
    <source>
        <dbReference type="EMBL" id="SHK32119.1"/>
    </source>
</evidence>
<dbReference type="InterPro" id="IPR036388">
    <property type="entry name" value="WH-like_DNA-bd_sf"/>
</dbReference>
<dbReference type="Proteomes" id="UP000183952">
    <property type="component" value="Unassembled WGS sequence"/>
</dbReference>
<dbReference type="EMBL" id="FRAD01000022">
    <property type="protein sequence ID" value="SHK32119.1"/>
    <property type="molecule type" value="Genomic_DNA"/>
</dbReference>
<organism evidence="2 3">
    <name type="scientific">Hathewaya proteolytica DSM 3090</name>
    <dbReference type="NCBI Taxonomy" id="1121331"/>
    <lineage>
        <taxon>Bacteria</taxon>
        <taxon>Bacillati</taxon>
        <taxon>Bacillota</taxon>
        <taxon>Clostridia</taxon>
        <taxon>Eubacteriales</taxon>
        <taxon>Clostridiaceae</taxon>
        <taxon>Hathewaya</taxon>
    </lineage>
</organism>
<feature type="domain" description="RNA polymerase sigma factor 70 region 4 type 2" evidence="1">
    <location>
        <begin position="23"/>
        <end position="74"/>
    </location>
</feature>
<dbReference type="SUPFAM" id="SSF88659">
    <property type="entry name" value="Sigma3 and sigma4 domains of RNA polymerase sigma factors"/>
    <property type="match status" value="1"/>
</dbReference>